<dbReference type="EMBL" id="CP055156">
    <property type="protein sequence ID" value="QNF34185.1"/>
    <property type="molecule type" value="Genomic_DNA"/>
</dbReference>
<dbReference type="CDD" id="cd00761">
    <property type="entry name" value="Glyco_tranf_GTA_type"/>
    <property type="match status" value="1"/>
</dbReference>
<dbReference type="InterPro" id="IPR001173">
    <property type="entry name" value="Glyco_trans_2-like"/>
</dbReference>
<protein>
    <submittedName>
        <fullName evidence="2">Glycosyltransferase</fullName>
    </submittedName>
</protein>
<dbReference type="RefSeq" id="WP_185270666.1">
    <property type="nucleotide sequence ID" value="NZ_CP055156.1"/>
</dbReference>
<dbReference type="AlphaFoldDB" id="A0A7G7GAK1"/>
<evidence type="ECO:0000259" key="1">
    <source>
        <dbReference type="Pfam" id="PF00535"/>
    </source>
</evidence>
<sequence length="302" mass="34482">MVSEVSILIPVYNYHITTIVHQLQAQCQRAAIAYEIICLDDASNNGCKIGNQKVKFLKNVIYEELPVNISRAAIRNVLARKARYAYLLFLDNDSQIISEEFIATYLQAAKPDTVYVGGTVYQPEPPAPEYRLHWYYGQKREQRPAVIRQQNPYQQIQVNNLFVSRALYLANPLPEVFASYGHEDTLWGTHLAKAKIPVWHLDNPVCHAGLVSTANFLLKTEQAVNNLVLLNQSGQVVSSSLIRTYRFLKKVKAVNLFRWIFVKVQSLLLVRLRSACPSLVLLDMYKLGLFVNAIQKTQKQNF</sequence>
<proteinExistence type="predicted"/>
<reference evidence="2 3" key="1">
    <citation type="journal article" date="2018" name="Int. J. Syst. Evol. Microbiol.">
        <title>Adhaeribacter swui sp. nov., isolated from wet mud.</title>
        <authorList>
            <person name="Kim D.U."/>
            <person name="Kim K.W."/>
            <person name="Kang M.S."/>
            <person name="Kim J.Y."/>
            <person name="Jang J.H."/>
            <person name="Kim M.K."/>
        </authorList>
    </citation>
    <scope>NUCLEOTIDE SEQUENCE [LARGE SCALE GENOMIC DNA]</scope>
    <source>
        <strain evidence="2 3">KCTC 52873</strain>
    </source>
</reference>
<name>A0A7G7GAK1_9BACT</name>
<keyword evidence="3" id="KW-1185">Reference proteome</keyword>
<gene>
    <name evidence="2" type="ORF">HUW51_16185</name>
</gene>
<keyword evidence="2" id="KW-0808">Transferase</keyword>
<evidence type="ECO:0000313" key="2">
    <source>
        <dbReference type="EMBL" id="QNF34185.1"/>
    </source>
</evidence>
<evidence type="ECO:0000313" key="3">
    <source>
        <dbReference type="Proteomes" id="UP000515237"/>
    </source>
</evidence>
<dbReference type="KEGG" id="aswu:HUW51_16185"/>
<feature type="domain" description="Glycosyltransferase 2-like" evidence="1">
    <location>
        <begin position="6"/>
        <end position="143"/>
    </location>
</feature>
<organism evidence="2 3">
    <name type="scientific">Adhaeribacter swui</name>
    <dbReference type="NCBI Taxonomy" id="2086471"/>
    <lineage>
        <taxon>Bacteria</taxon>
        <taxon>Pseudomonadati</taxon>
        <taxon>Bacteroidota</taxon>
        <taxon>Cytophagia</taxon>
        <taxon>Cytophagales</taxon>
        <taxon>Hymenobacteraceae</taxon>
        <taxon>Adhaeribacter</taxon>
    </lineage>
</organism>
<dbReference type="Pfam" id="PF00535">
    <property type="entry name" value="Glycos_transf_2"/>
    <property type="match status" value="1"/>
</dbReference>
<dbReference type="InterPro" id="IPR029044">
    <property type="entry name" value="Nucleotide-diphossugar_trans"/>
</dbReference>
<dbReference type="SUPFAM" id="SSF53448">
    <property type="entry name" value="Nucleotide-diphospho-sugar transferases"/>
    <property type="match status" value="1"/>
</dbReference>
<dbReference type="Gene3D" id="3.90.550.10">
    <property type="entry name" value="Spore Coat Polysaccharide Biosynthesis Protein SpsA, Chain A"/>
    <property type="match status" value="1"/>
</dbReference>
<accession>A0A7G7GAK1</accession>
<dbReference type="GO" id="GO:0016740">
    <property type="term" value="F:transferase activity"/>
    <property type="evidence" value="ECO:0007669"/>
    <property type="project" value="UniProtKB-KW"/>
</dbReference>
<dbReference type="Proteomes" id="UP000515237">
    <property type="component" value="Chromosome"/>
</dbReference>